<name>A0A1H8KAA2_9ACTN</name>
<dbReference type="RefSeq" id="WP_177227767.1">
    <property type="nucleotide sequence ID" value="NZ_FOBF01000055.1"/>
</dbReference>
<dbReference type="AlphaFoldDB" id="A0A1H8KAA2"/>
<protein>
    <submittedName>
        <fullName evidence="1">Uncharacterized protein</fullName>
    </submittedName>
</protein>
<reference evidence="1 2" key="1">
    <citation type="submission" date="2016-10" db="EMBL/GenBank/DDBJ databases">
        <authorList>
            <person name="de Groot N.N."/>
        </authorList>
    </citation>
    <scope>NUCLEOTIDE SEQUENCE [LARGE SCALE GENOMIC DNA]</scope>
    <source>
        <strain evidence="1 2">DSM 43357</strain>
    </source>
</reference>
<dbReference type="STRING" id="46177.SAMN05660976_08557"/>
<evidence type="ECO:0000313" key="2">
    <source>
        <dbReference type="Proteomes" id="UP000198953"/>
    </source>
</evidence>
<keyword evidence="2" id="KW-1185">Reference proteome</keyword>
<proteinExistence type="predicted"/>
<dbReference type="EMBL" id="FOBF01000055">
    <property type="protein sequence ID" value="SEN89647.1"/>
    <property type="molecule type" value="Genomic_DNA"/>
</dbReference>
<gene>
    <name evidence="1" type="ORF">SAMN05660976_08557</name>
</gene>
<evidence type="ECO:0000313" key="1">
    <source>
        <dbReference type="EMBL" id="SEN89647.1"/>
    </source>
</evidence>
<organism evidence="1 2">
    <name type="scientific">Nonomuraea pusilla</name>
    <dbReference type="NCBI Taxonomy" id="46177"/>
    <lineage>
        <taxon>Bacteria</taxon>
        <taxon>Bacillati</taxon>
        <taxon>Actinomycetota</taxon>
        <taxon>Actinomycetes</taxon>
        <taxon>Streptosporangiales</taxon>
        <taxon>Streptosporangiaceae</taxon>
        <taxon>Nonomuraea</taxon>
    </lineage>
</organism>
<accession>A0A1H8KAA2</accession>
<dbReference type="Proteomes" id="UP000198953">
    <property type="component" value="Unassembled WGS sequence"/>
</dbReference>
<sequence>MTATTAAKILASDPNATLQGLIDFSSFMDAKSEDLFWKTVREINPTLCPDW</sequence>